<dbReference type="EMBL" id="QQAX01000003">
    <property type="protein sequence ID" value="RDI48062.1"/>
    <property type="molecule type" value="Genomic_DNA"/>
</dbReference>
<dbReference type="Proteomes" id="UP000254720">
    <property type="component" value="Unassembled WGS sequence"/>
</dbReference>
<comment type="caution">
    <text evidence="3">The sequence shown here is derived from an EMBL/GenBank/DDBJ whole genome shotgun (WGS) entry which is preliminary data.</text>
</comment>
<feature type="region of interest" description="Disordered" evidence="2">
    <location>
        <begin position="354"/>
        <end position="374"/>
    </location>
</feature>
<name>A0A370GWM8_9COXI</name>
<proteinExistence type="predicted"/>
<evidence type="ECO:0000256" key="1">
    <source>
        <dbReference type="SAM" id="Coils"/>
    </source>
</evidence>
<keyword evidence="1" id="KW-0175">Coiled coil</keyword>
<dbReference type="AlphaFoldDB" id="A0A370GWM8"/>
<accession>A0A370GWM8</accession>
<evidence type="ECO:0000313" key="4">
    <source>
        <dbReference type="Proteomes" id="UP000254720"/>
    </source>
</evidence>
<reference evidence="3 4" key="1">
    <citation type="submission" date="2018-07" db="EMBL/GenBank/DDBJ databases">
        <title>Genomic Encyclopedia of Type Strains, Phase IV (KMG-IV): sequencing the most valuable type-strain genomes for metagenomic binning, comparative biology and taxonomic classification.</title>
        <authorList>
            <person name="Goeker M."/>
        </authorList>
    </citation>
    <scope>NUCLEOTIDE SEQUENCE [LARGE SCALE GENOMIC DNA]</scope>
    <source>
        <strain evidence="3 4">DSM 16500</strain>
    </source>
</reference>
<evidence type="ECO:0000313" key="3">
    <source>
        <dbReference type="EMBL" id="RDI48062.1"/>
    </source>
</evidence>
<keyword evidence="4" id="KW-1185">Reference proteome</keyword>
<gene>
    <name evidence="3" type="ORF">C8D86_10327</name>
</gene>
<sequence length="718" mass="83223">MISRQEKILAGWGKYRQSLPSHITRANNALKRHSTIIALRKDPSVYPEDFEEARNILTKLYKINDDLVFFQKKFQALELNSQQIRGTVYELANNQLAVLSCLIELNKILADNHMYQWEKFKKNKKLEPISKAHQYAQEAWRIWNENPYLENNRDDALKNFVSHVEDRYNSCVNPDKAKSGTKLERLLTEARNIQNKERAFKKFDEALEEAKASSDLIAQFKILWEQGRDYTDCLHNSLRENASASEINHVQSIVDKLVDCYTRALNIIRQIENANKNKTVIDYSSGICIDLIFFTKLYLTMASFPSIANDQAKKEELVRNAMTAQQTGNEFANVCRENHEDYALLKQEIEQKSQHLEKESAERIAEKEEKEKEQRAKHQLQEEYDLKFEELLQSFPEQIKPKKVNHHDSTATIPSSEDKIPEEDDEAMLYIQDEGPLASLVYVNFKTQPPPPPPPCIYFKSEETYLHQLKMANEAGDIFGQIQAYTDAAEYYRARAENDLKHHSRQLESAISNLEAAKNYLLEATQLLQQARQNLQFDQNSLAPFEKATKLVLENTEALLTKTIQQQIRKCERLNRIHDEVKAYIIKKYGKAAWFKHTTFDWDTLSSKAKIRLSSQSQLGQLQYLDFEVHQLIGCLRPPLLNPSNVPASLPPHPENSLPVSTDFQLTRQVTRAHIKYSFFNQEGQRIGPLVRSLSHESFFEPADIAIRNEERKGYGRQ</sequence>
<dbReference type="RefSeq" id="WP_114833542.1">
    <property type="nucleotide sequence ID" value="NZ_LR699114.1"/>
</dbReference>
<organism evidence="3 4">
    <name type="scientific">Aquicella lusitana</name>
    <dbReference type="NCBI Taxonomy" id="254246"/>
    <lineage>
        <taxon>Bacteria</taxon>
        <taxon>Pseudomonadati</taxon>
        <taxon>Pseudomonadota</taxon>
        <taxon>Gammaproteobacteria</taxon>
        <taxon>Legionellales</taxon>
        <taxon>Coxiellaceae</taxon>
        <taxon>Aquicella</taxon>
    </lineage>
</organism>
<feature type="coiled-coil region" evidence="1">
    <location>
        <begin position="493"/>
        <end position="534"/>
    </location>
</feature>
<evidence type="ECO:0000256" key="2">
    <source>
        <dbReference type="SAM" id="MobiDB-lite"/>
    </source>
</evidence>
<protein>
    <submittedName>
        <fullName evidence="3">Uncharacterized protein</fullName>
    </submittedName>
</protein>